<reference evidence="4" key="1">
    <citation type="submission" date="2016-06" db="UniProtKB">
        <authorList>
            <consortium name="WormBaseParasite"/>
        </authorList>
    </citation>
    <scope>IDENTIFICATION</scope>
</reference>
<dbReference type="WBParaSite" id="SSLN_0000464101-mRNA-1">
    <property type="protein sequence ID" value="SSLN_0000464101-mRNA-1"/>
    <property type="gene ID" value="SSLN_0000464101"/>
</dbReference>
<feature type="region of interest" description="Disordered" evidence="1">
    <location>
        <begin position="182"/>
        <end position="229"/>
    </location>
</feature>
<feature type="region of interest" description="Disordered" evidence="1">
    <location>
        <begin position="98"/>
        <end position="168"/>
    </location>
</feature>
<evidence type="ECO:0000256" key="1">
    <source>
        <dbReference type="SAM" id="MobiDB-lite"/>
    </source>
</evidence>
<evidence type="ECO:0000313" key="4">
    <source>
        <dbReference type="WBParaSite" id="SSLN_0000464101-mRNA-1"/>
    </source>
</evidence>
<organism evidence="4">
    <name type="scientific">Schistocephalus solidus</name>
    <name type="common">Tapeworm</name>
    <dbReference type="NCBI Taxonomy" id="70667"/>
    <lineage>
        <taxon>Eukaryota</taxon>
        <taxon>Metazoa</taxon>
        <taxon>Spiralia</taxon>
        <taxon>Lophotrochozoa</taxon>
        <taxon>Platyhelminthes</taxon>
        <taxon>Cestoda</taxon>
        <taxon>Eucestoda</taxon>
        <taxon>Diphyllobothriidea</taxon>
        <taxon>Diphyllobothriidae</taxon>
        <taxon>Schistocephalus</taxon>
    </lineage>
</organism>
<evidence type="ECO:0000313" key="2">
    <source>
        <dbReference type="EMBL" id="VDL90874.1"/>
    </source>
</evidence>
<gene>
    <name evidence="2" type="ORF">SSLN_LOCUS4489</name>
</gene>
<feature type="region of interest" description="Disordered" evidence="1">
    <location>
        <begin position="25"/>
        <end position="65"/>
    </location>
</feature>
<name>A0A183SJU1_SCHSO</name>
<dbReference type="Proteomes" id="UP000275846">
    <property type="component" value="Unassembled WGS sequence"/>
</dbReference>
<protein>
    <submittedName>
        <fullName evidence="4">SRRM_C domain-containing protein</fullName>
    </submittedName>
</protein>
<accession>A0A183SJU1</accession>
<dbReference type="EMBL" id="UYSU01032886">
    <property type="protein sequence ID" value="VDL90874.1"/>
    <property type="molecule type" value="Genomic_DNA"/>
</dbReference>
<keyword evidence="3" id="KW-1185">Reference proteome</keyword>
<feature type="compositionally biased region" description="Low complexity" evidence="1">
    <location>
        <begin position="29"/>
        <end position="59"/>
    </location>
</feature>
<dbReference type="AlphaFoldDB" id="A0A183SJU1"/>
<sequence length="229" mass="25638">MKHIDESVQQHTPVNKCKWKEVLKSRMVSESPTPSTPKRSTTPTDFSSETDNSSSSAPSPQDEYIRSKKSCVLNVSTSNIPSSSFSVKKIYSKRNFRTAIVDQRRRNRQHSRRSSYSPDRAYSAPPRRRNSRESSSSVEHFSDNGPFDGSSELRPSPSRFPGLPSTLGEYTCLPPSYRTIRNLKDKSSTPVLTPDSPLPVPQSSLSVSCEKPQLKPIQPLDLEPEARTP</sequence>
<proteinExistence type="predicted"/>
<reference evidence="2 3" key="2">
    <citation type="submission" date="2018-11" db="EMBL/GenBank/DDBJ databases">
        <authorList>
            <consortium name="Pathogen Informatics"/>
        </authorList>
    </citation>
    <scope>NUCLEOTIDE SEQUENCE [LARGE SCALE GENOMIC DNA]</scope>
    <source>
        <strain evidence="2 3">NST_G2</strain>
    </source>
</reference>
<evidence type="ECO:0000313" key="3">
    <source>
        <dbReference type="Proteomes" id="UP000275846"/>
    </source>
</evidence>